<evidence type="ECO:0000313" key="2">
    <source>
        <dbReference type="Proteomes" id="UP000050360"/>
    </source>
</evidence>
<dbReference type="EMBL" id="LKCM01000482">
    <property type="protein sequence ID" value="KPQ40950.1"/>
    <property type="molecule type" value="Genomic_DNA"/>
</dbReference>
<dbReference type="AlphaFoldDB" id="A0A0P8DUA3"/>
<gene>
    <name evidence="1" type="ORF">MPEBLZ_04502</name>
</gene>
<accession>A0A0P8DUA3</accession>
<comment type="caution">
    <text evidence="1">The sequence shown here is derived from an EMBL/GenBank/DDBJ whole genome shotgun (WGS) entry which is preliminary data.</text>
</comment>
<evidence type="ECO:0000313" key="1">
    <source>
        <dbReference type="EMBL" id="KPQ40950.1"/>
    </source>
</evidence>
<reference evidence="1 2" key="1">
    <citation type="submission" date="2015-09" db="EMBL/GenBank/DDBJ databases">
        <title>A metagenomics-based metabolic model of nitrate-dependent anaerobic oxidation of methane by Methanoperedens-like archaea.</title>
        <authorList>
            <person name="Arshad A."/>
            <person name="Speth D.R."/>
            <person name="De Graaf R.M."/>
            <person name="Op Den Camp H.J."/>
            <person name="Jetten M.S."/>
            <person name="Welte C.U."/>
        </authorList>
    </citation>
    <scope>NUCLEOTIDE SEQUENCE [LARGE SCALE GENOMIC DNA]</scope>
</reference>
<name>A0A0P8DUA3_9EURY</name>
<sequence length="132" mass="15359">MRKITIVLIFALLMLIVYPVSAWNFEVPLLGIKLGTQDYQVNGTFENFGHNVTVKSDMTMDKVTWFIDGYKVREDYNVKSSKYIAVRNDLREPERVGDIIQYKAGRDPVTKKQRHRVSVVYDGGERSWIIQE</sequence>
<dbReference type="Proteomes" id="UP000050360">
    <property type="component" value="Unassembled WGS sequence"/>
</dbReference>
<proteinExistence type="predicted"/>
<organism evidence="1 2">
    <name type="scientific">Candidatus Methanoperedens nitratireducens</name>
    <dbReference type="NCBI Taxonomy" id="1392998"/>
    <lineage>
        <taxon>Archaea</taxon>
        <taxon>Methanobacteriati</taxon>
        <taxon>Methanobacteriota</taxon>
        <taxon>Stenosarchaea group</taxon>
        <taxon>Methanomicrobia</taxon>
        <taxon>Methanosarcinales</taxon>
        <taxon>ANME-2 cluster</taxon>
        <taxon>Candidatus Methanoperedentaceae</taxon>
        <taxon>Candidatus Methanoperedens</taxon>
    </lineage>
</organism>
<protein>
    <submittedName>
        <fullName evidence="1">Uncharacterized protein</fullName>
    </submittedName>
</protein>